<dbReference type="RefSeq" id="WP_109614060.1">
    <property type="nucleotide sequence ID" value="NZ_QGGG01000014.1"/>
</dbReference>
<keyword evidence="1" id="KW-0732">Signal</keyword>
<accession>A0A316C350</accession>
<evidence type="ECO:0000313" key="2">
    <source>
        <dbReference type="EMBL" id="PWJ79745.1"/>
    </source>
</evidence>
<feature type="signal peptide" evidence="1">
    <location>
        <begin position="1"/>
        <end position="24"/>
    </location>
</feature>
<gene>
    <name evidence="2" type="ORF">C7441_11421</name>
</gene>
<name>A0A316C350_PSESE</name>
<evidence type="ECO:0000313" key="3">
    <source>
        <dbReference type="Proteomes" id="UP000245396"/>
    </source>
</evidence>
<proteinExistence type="predicted"/>
<dbReference type="EMBL" id="QGGG01000014">
    <property type="protein sequence ID" value="PWJ79745.1"/>
    <property type="molecule type" value="Genomic_DNA"/>
</dbReference>
<organism evidence="2 3">
    <name type="scientific">Pseudaminobacter salicylatoxidans</name>
    <dbReference type="NCBI Taxonomy" id="93369"/>
    <lineage>
        <taxon>Bacteria</taxon>
        <taxon>Pseudomonadati</taxon>
        <taxon>Pseudomonadota</taxon>
        <taxon>Alphaproteobacteria</taxon>
        <taxon>Hyphomicrobiales</taxon>
        <taxon>Phyllobacteriaceae</taxon>
        <taxon>Pseudaminobacter</taxon>
    </lineage>
</organism>
<reference evidence="2 3" key="1">
    <citation type="submission" date="2018-05" db="EMBL/GenBank/DDBJ databases">
        <title>Genomic Encyclopedia of Type Strains, Phase IV (KMG-IV): sequencing the most valuable type-strain genomes for metagenomic binning, comparative biology and taxonomic classification.</title>
        <authorList>
            <person name="Goeker M."/>
        </authorList>
    </citation>
    <scope>NUCLEOTIDE SEQUENCE [LARGE SCALE GENOMIC DNA]</scope>
    <source>
        <strain evidence="2 3">DSM 6986</strain>
    </source>
</reference>
<dbReference type="AlphaFoldDB" id="A0A316C350"/>
<dbReference type="Proteomes" id="UP000245396">
    <property type="component" value="Unassembled WGS sequence"/>
</dbReference>
<evidence type="ECO:0000256" key="1">
    <source>
        <dbReference type="SAM" id="SignalP"/>
    </source>
</evidence>
<comment type="caution">
    <text evidence="2">The sequence shown here is derived from an EMBL/GenBank/DDBJ whole genome shotgun (WGS) entry which is preliminary data.</text>
</comment>
<feature type="chain" id="PRO_5016382365" evidence="1">
    <location>
        <begin position="25"/>
        <end position="85"/>
    </location>
</feature>
<protein>
    <submittedName>
        <fullName evidence="2">Uncharacterized protein</fullName>
    </submittedName>
</protein>
<sequence>MKNLVLASIIAITSAIPFGLPAQAGEATLSNAQYVYREWGPRYYGPRHYAPRYYRPYGWARHCRVEVVRHHRNGHVWYDKVRVCR</sequence>
<keyword evidence="3" id="KW-1185">Reference proteome</keyword>